<feature type="compositionally biased region" description="Low complexity" evidence="1">
    <location>
        <begin position="352"/>
        <end position="370"/>
    </location>
</feature>
<feature type="region of interest" description="Disordered" evidence="1">
    <location>
        <begin position="303"/>
        <end position="418"/>
    </location>
</feature>
<evidence type="ECO:0000256" key="1">
    <source>
        <dbReference type="SAM" id="MobiDB-lite"/>
    </source>
</evidence>
<evidence type="ECO:0000313" key="4">
    <source>
        <dbReference type="Proteomes" id="UP000033140"/>
    </source>
</evidence>
<feature type="domain" description="Extracellular mutant protein 11 C-terminal" evidence="2">
    <location>
        <begin position="412"/>
        <end position="484"/>
    </location>
</feature>
<feature type="region of interest" description="Disordered" evidence="1">
    <location>
        <begin position="25"/>
        <end position="75"/>
    </location>
</feature>
<reference evidence="3 4" key="3">
    <citation type="journal article" date="2015" name="Genome Announc.">
        <title>Draft Genome Sequence of the Archiascomycetous Yeast Saitoella complicata.</title>
        <authorList>
            <person name="Yamauchi K."/>
            <person name="Kondo S."/>
            <person name="Hamamoto M."/>
            <person name="Takahashi Y."/>
            <person name="Ogura Y."/>
            <person name="Hayashi T."/>
            <person name="Nishida H."/>
        </authorList>
    </citation>
    <scope>NUCLEOTIDE SEQUENCE [LARGE SCALE GENOMIC DNA]</scope>
    <source>
        <strain evidence="3 4">NRRL Y-17804</strain>
    </source>
</reference>
<gene>
    <name evidence="3" type="ORF">G7K_1438-t1</name>
</gene>
<dbReference type="Proteomes" id="UP000033140">
    <property type="component" value="Unassembled WGS sequence"/>
</dbReference>
<reference evidence="3 4" key="2">
    <citation type="journal article" date="2014" name="J. Gen. Appl. Microbiol.">
        <title>The early diverging ascomycetous budding yeast Saitoella complicata has three histone deacetylases belonging to the Clr6, Hos2, and Rpd3 lineages.</title>
        <authorList>
            <person name="Nishida H."/>
            <person name="Matsumoto T."/>
            <person name="Kondo S."/>
            <person name="Hamamoto M."/>
            <person name="Yoshikawa H."/>
        </authorList>
    </citation>
    <scope>NUCLEOTIDE SEQUENCE [LARGE SCALE GENOMIC DNA]</scope>
    <source>
        <strain evidence="3 4">NRRL Y-17804</strain>
    </source>
</reference>
<dbReference type="EMBL" id="BACD03000008">
    <property type="protein sequence ID" value="GAO47228.1"/>
    <property type="molecule type" value="Genomic_DNA"/>
</dbReference>
<dbReference type="Pfam" id="PF15463">
    <property type="entry name" value="ECM11"/>
    <property type="match status" value="1"/>
</dbReference>
<name>A0A0E9NBP7_SAICN</name>
<feature type="compositionally biased region" description="Polar residues" evidence="1">
    <location>
        <begin position="35"/>
        <end position="44"/>
    </location>
</feature>
<organism evidence="3 4">
    <name type="scientific">Saitoella complicata (strain BCRC 22490 / CBS 7301 / JCM 7358 / NBRC 10748 / NRRL Y-17804)</name>
    <dbReference type="NCBI Taxonomy" id="698492"/>
    <lineage>
        <taxon>Eukaryota</taxon>
        <taxon>Fungi</taxon>
        <taxon>Dikarya</taxon>
        <taxon>Ascomycota</taxon>
        <taxon>Taphrinomycotina</taxon>
        <taxon>Taphrinomycotina incertae sedis</taxon>
        <taxon>Saitoella</taxon>
    </lineage>
</organism>
<sequence>MPSNNNSTAGQGVKNFVNGRMPGLFGAKFSYKPQAPTSSSSGPTNAPRPSIDSTTAAAGPAFGTRANRQFLFPQPAQASNTTVVTAKQQAPDASDANLLRVKLEKVDEVMGRGGEHAGDSESDEGTVKMEKGEGEVKIKQEKIEKVQGHTVNHPTFSSAPLSSDFDPNLDDSTTLATTHAQSYLAPTTIAKVKTEYGVPLNPLTTTIAPTTASQILGAQGEGNLDMEFDEDSEFDEAEFDKQVEAMIPGPPMPLGAGAGAKEKDGIWTDEELGSADVTPGEKFAGGDGMGMYAGSVEPLNVSGGGSGLPAMAGPGHQQPHQRMESMSMSMGHGPGQAQSVSMSGYHGHQHHQQQSQQFTQAQAHVQSSVPAPAPPAQPTTHHQRTASSKPPQPTYASATSLPNPPPLPTDFTPTETSFSSASMTLEEWEAAGLAIAQRAYTFIQKIIAHRRAKAALFEAVERVADERAEMLEEREEGLKEKAREITCFASTAHPAQSQREGSLIVPSDPIRSAVRDERKDVSVDVTLGAGMVYQTRSPDAGLLGDGEELSFGMEYTVATDGFEDEEEVVGCFEEFDRNLRCD</sequence>
<accession>A0A0E9NBP7</accession>
<proteinExistence type="predicted"/>
<feature type="compositionally biased region" description="Polar residues" evidence="1">
    <location>
        <begin position="385"/>
        <end position="398"/>
    </location>
</feature>
<dbReference type="InterPro" id="IPR029178">
    <property type="entry name" value="Ecm11_C"/>
</dbReference>
<evidence type="ECO:0000259" key="2">
    <source>
        <dbReference type="Pfam" id="PF15463"/>
    </source>
</evidence>
<protein>
    <recommendedName>
        <fullName evidence="2">Extracellular mutant protein 11 C-terminal domain-containing protein</fullName>
    </recommendedName>
</protein>
<feature type="region of interest" description="Disordered" evidence="1">
    <location>
        <begin position="112"/>
        <end position="131"/>
    </location>
</feature>
<dbReference type="AlphaFoldDB" id="A0A0E9NBP7"/>
<feature type="compositionally biased region" description="Polar residues" evidence="1">
    <location>
        <begin position="318"/>
        <end position="328"/>
    </location>
</feature>
<reference evidence="3 4" key="1">
    <citation type="journal article" date="2011" name="J. Gen. Appl. Microbiol.">
        <title>Draft genome sequencing of the enigmatic yeast Saitoella complicata.</title>
        <authorList>
            <person name="Nishida H."/>
            <person name="Hamamoto M."/>
            <person name="Sugiyama J."/>
        </authorList>
    </citation>
    <scope>NUCLEOTIDE SEQUENCE [LARGE SCALE GENOMIC DNA]</scope>
    <source>
        <strain evidence="3 4">NRRL Y-17804</strain>
    </source>
</reference>
<evidence type="ECO:0000313" key="3">
    <source>
        <dbReference type="EMBL" id="GAO47228.1"/>
    </source>
</evidence>
<keyword evidence="4" id="KW-1185">Reference proteome</keyword>
<comment type="caution">
    <text evidence="3">The sequence shown here is derived from an EMBL/GenBank/DDBJ whole genome shotgun (WGS) entry which is preliminary data.</text>
</comment>